<dbReference type="InterPro" id="IPR051533">
    <property type="entry name" value="WaaL-like"/>
</dbReference>
<dbReference type="PANTHER" id="PTHR37422:SF13">
    <property type="entry name" value="LIPOPOLYSACCHARIDE BIOSYNTHESIS PROTEIN PA4999-RELATED"/>
    <property type="match status" value="1"/>
</dbReference>
<keyword evidence="1" id="KW-0812">Transmembrane</keyword>
<feature type="transmembrane region" description="Helical" evidence="1">
    <location>
        <begin position="144"/>
        <end position="165"/>
    </location>
</feature>
<organism evidence="2 3">
    <name type="scientific">Variovorax guangxiensis</name>
    <dbReference type="NCBI Taxonomy" id="1775474"/>
    <lineage>
        <taxon>Bacteria</taxon>
        <taxon>Pseudomonadati</taxon>
        <taxon>Pseudomonadota</taxon>
        <taxon>Betaproteobacteria</taxon>
        <taxon>Burkholderiales</taxon>
        <taxon>Comamonadaceae</taxon>
        <taxon>Variovorax</taxon>
    </lineage>
</organism>
<dbReference type="PANTHER" id="PTHR37422">
    <property type="entry name" value="TEICHURONIC ACID BIOSYNTHESIS PROTEIN TUAE"/>
    <property type="match status" value="1"/>
</dbReference>
<feature type="transmembrane region" description="Helical" evidence="1">
    <location>
        <begin position="374"/>
        <end position="393"/>
    </location>
</feature>
<feature type="transmembrane region" description="Helical" evidence="1">
    <location>
        <begin position="89"/>
        <end position="108"/>
    </location>
</feature>
<feature type="transmembrane region" description="Helical" evidence="1">
    <location>
        <begin position="56"/>
        <end position="77"/>
    </location>
</feature>
<evidence type="ECO:0000313" key="3">
    <source>
        <dbReference type="Proteomes" id="UP000319212"/>
    </source>
</evidence>
<dbReference type="AlphaFoldDB" id="A0A502DNY0"/>
<evidence type="ECO:0008006" key="4">
    <source>
        <dbReference type="Google" id="ProtNLM"/>
    </source>
</evidence>
<feature type="transmembrane region" description="Helical" evidence="1">
    <location>
        <begin position="114"/>
        <end position="137"/>
    </location>
</feature>
<comment type="caution">
    <text evidence="2">The sequence shown here is derived from an EMBL/GenBank/DDBJ whole genome shotgun (WGS) entry which is preliminary data.</text>
</comment>
<evidence type="ECO:0000313" key="2">
    <source>
        <dbReference type="EMBL" id="TPG25901.1"/>
    </source>
</evidence>
<protein>
    <recommendedName>
        <fullName evidence="4">O-antigen ligase domain-containing protein</fullName>
    </recommendedName>
</protein>
<feature type="transmembrane region" description="Helical" evidence="1">
    <location>
        <begin position="21"/>
        <end position="44"/>
    </location>
</feature>
<dbReference type="Proteomes" id="UP000319212">
    <property type="component" value="Unassembled WGS sequence"/>
</dbReference>
<reference evidence="2 3" key="1">
    <citation type="journal article" date="2019" name="Environ. Microbiol.">
        <title>Species interactions and distinct microbial communities in high Arctic permafrost affected cryosols are associated with the CH4 and CO2 gas fluxes.</title>
        <authorList>
            <person name="Altshuler I."/>
            <person name="Hamel J."/>
            <person name="Turney S."/>
            <person name="Magnuson E."/>
            <person name="Levesque R."/>
            <person name="Greer C."/>
            <person name="Whyte L.G."/>
        </authorList>
    </citation>
    <scope>NUCLEOTIDE SEQUENCE [LARGE SCALE GENOMIC DNA]</scope>
    <source>
        <strain evidence="2 3">S06.C</strain>
    </source>
</reference>
<name>A0A502DNY0_9BURK</name>
<accession>A0A502DNY0</accession>
<feature type="transmembrane region" description="Helical" evidence="1">
    <location>
        <begin position="197"/>
        <end position="218"/>
    </location>
</feature>
<keyword evidence="1" id="KW-1133">Transmembrane helix</keyword>
<feature type="transmembrane region" description="Helical" evidence="1">
    <location>
        <begin position="275"/>
        <end position="295"/>
    </location>
</feature>
<evidence type="ECO:0000256" key="1">
    <source>
        <dbReference type="SAM" id="Phobius"/>
    </source>
</evidence>
<feature type="transmembrane region" description="Helical" evidence="1">
    <location>
        <begin position="405"/>
        <end position="423"/>
    </location>
</feature>
<dbReference type="EMBL" id="RCZI01000004">
    <property type="protein sequence ID" value="TPG25901.1"/>
    <property type="molecule type" value="Genomic_DNA"/>
</dbReference>
<sequence length="458" mass="48927">MKGVTVTPMSMPMNLPARSASLSRPATLSLAGRVFIAVLLIVVFEGAIRKWVASSTTLPLILMRDLLALGLIVYAWWGGHLRRYAKVSLVLLAWSCCVIAWGLMQLVAGESSPVVFVIGLRFWLLYIWFAVAAASTLNEADYRAAVRAAVLVMIVLAPLAVLQYYSPPGATINRQLEGDESLIFVVVAGVVRTTGTFSFTSGYSTYLILVAPLIFGVLGARKRTVAHRIFALVVFGAFLTASVVSGSRTAVISSGFMLGAYLVARFLFAKTRDKPAALGAALMALALVGAFAFFLSDAVQVTQQRFQDAAGAEDFTDRVLSIFVGEPYVLGNTTWLGQGIGAGSNLATSLGRADAGNFGLAESETGRIVLEGGVLGFAFIALKVLVLLAGMAYSVRLSAVRHTAFPVLMWLASVIAIMTWQAIGQLTANALLGLLLGYFLLIFRYPSGDFFPARTSPK</sequence>
<gene>
    <name evidence="2" type="ORF">EAH82_15930</name>
</gene>
<feature type="transmembrane region" description="Helical" evidence="1">
    <location>
        <begin position="250"/>
        <end position="268"/>
    </location>
</feature>
<feature type="transmembrane region" description="Helical" evidence="1">
    <location>
        <begin position="429"/>
        <end position="446"/>
    </location>
</feature>
<feature type="transmembrane region" description="Helical" evidence="1">
    <location>
        <begin position="225"/>
        <end position="244"/>
    </location>
</feature>
<keyword evidence="1" id="KW-0472">Membrane</keyword>
<proteinExistence type="predicted"/>